<dbReference type="PROSITE" id="PS50113">
    <property type="entry name" value="PAC"/>
    <property type="match status" value="1"/>
</dbReference>
<dbReference type="InterPro" id="IPR035919">
    <property type="entry name" value="EAL_sf"/>
</dbReference>
<dbReference type="Gene3D" id="3.30.70.270">
    <property type="match status" value="1"/>
</dbReference>
<dbReference type="InterPro" id="IPR043128">
    <property type="entry name" value="Rev_trsase/Diguanyl_cyclase"/>
</dbReference>
<dbReference type="OrthoDB" id="9814202at2"/>
<name>A0A2U1V154_9PROT</name>
<dbReference type="SUPFAM" id="SSF55785">
    <property type="entry name" value="PYP-like sensor domain (PAS domain)"/>
    <property type="match status" value="1"/>
</dbReference>
<dbReference type="PANTHER" id="PTHR44757">
    <property type="entry name" value="DIGUANYLATE CYCLASE DGCP"/>
    <property type="match status" value="1"/>
</dbReference>
<reference evidence="5" key="1">
    <citation type="submission" date="2017-10" db="EMBL/GenBank/DDBJ databases">
        <authorList>
            <person name="Toshchakov S.V."/>
            <person name="Goeva M.A."/>
        </authorList>
    </citation>
    <scope>NUCLEOTIDE SEQUENCE [LARGE SCALE GENOMIC DNA]</scope>
    <source>
        <strain evidence="5">JR1/69-1-13</strain>
    </source>
</reference>
<feature type="domain" description="PAC" evidence="1">
    <location>
        <begin position="252"/>
        <end position="303"/>
    </location>
</feature>
<evidence type="ECO:0000313" key="5">
    <source>
        <dbReference type="Proteomes" id="UP000245048"/>
    </source>
</evidence>
<dbReference type="AlphaFoldDB" id="A0A2U1V154"/>
<dbReference type="SMART" id="SM00267">
    <property type="entry name" value="GGDEF"/>
    <property type="match status" value="1"/>
</dbReference>
<dbReference type="CDD" id="cd01949">
    <property type="entry name" value="GGDEF"/>
    <property type="match status" value="1"/>
</dbReference>
<evidence type="ECO:0000259" key="2">
    <source>
        <dbReference type="PROSITE" id="PS50883"/>
    </source>
</evidence>
<dbReference type="PROSITE" id="PS50887">
    <property type="entry name" value="GGDEF"/>
    <property type="match status" value="1"/>
</dbReference>
<organism evidence="4 5">
    <name type="scientific">Teichococcus aestuarii</name>
    <dbReference type="NCBI Taxonomy" id="568898"/>
    <lineage>
        <taxon>Bacteria</taxon>
        <taxon>Pseudomonadati</taxon>
        <taxon>Pseudomonadota</taxon>
        <taxon>Alphaproteobacteria</taxon>
        <taxon>Acetobacterales</taxon>
        <taxon>Roseomonadaceae</taxon>
        <taxon>Roseomonas</taxon>
    </lineage>
</organism>
<feature type="domain" description="GGDEF" evidence="3">
    <location>
        <begin position="333"/>
        <end position="466"/>
    </location>
</feature>
<dbReference type="RefSeq" id="WP_109518067.1">
    <property type="nucleotide sequence ID" value="NZ_PDOA01000012.1"/>
</dbReference>
<dbReference type="InterPro" id="IPR001633">
    <property type="entry name" value="EAL_dom"/>
</dbReference>
<dbReference type="Proteomes" id="UP000245048">
    <property type="component" value="Unassembled WGS sequence"/>
</dbReference>
<feature type="domain" description="EAL" evidence="2">
    <location>
        <begin position="475"/>
        <end position="729"/>
    </location>
</feature>
<dbReference type="InterPro" id="IPR029787">
    <property type="entry name" value="Nucleotide_cyclase"/>
</dbReference>
<evidence type="ECO:0000313" key="4">
    <source>
        <dbReference type="EMBL" id="PWC27637.1"/>
    </source>
</evidence>
<dbReference type="PROSITE" id="PS50883">
    <property type="entry name" value="EAL"/>
    <property type="match status" value="1"/>
</dbReference>
<dbReference type="InterPro" id="IPR052155">
    <property type="entry name" value="Biofilm_reg_signaling"/>
</dbReference>
<proteinExistence type="predicted"/>
<evidence type="ECO:0000259" key="1">
    <source>
        <dbReference type="PROSITE" id="PS50113"/>
    </source>
</evidence>
<gene>
    <name evidence="4" type="ORF">CR165_16570</name>
</gene>
<dbReference type="SUPFAM" id="SSF55073">
    <property type="entry name" value="Nucleotide cyclase"/>
    <property type="match status" value="1"/>
</dbReference>
<dbReference type="Pfam" id="PF00563">
    <property type="entry name" value="EAL"/>
    <property type="match status" value="1"/>
</dbReference>
<evidence type="ECO:0008006" key="6">
    <source>
        <dbReference type="Google" id="ProtNLM"/>
    </source>
</evidence>
<dbReference type="InterPro" id="IPR003018">
    <property type="entry name" value="GAF"/>
</dbReference>
<dbReference type="InterPro" id="IPR000700">
    <property type="entry name" value="PAS-assoc_C"/>
</dbReference>
<dbReference type="PANTHER" id="PTHR44757:SF2">
    <property type="entry name" value="BIOFILM ARCHITECTURE MAINTENANCE PROTEIN MBAA"/>
    <property type="match status" value="1"/>
</dbReference>
<sequence length="729" mass="80683">MASPNAADENPRRMPCLGEEAAGPEFDALIRVFAEAMRCPMAMLSLAGPDRPVARASVGLGVGEMPRLNALCDATLRGHDLLAVEDAWSHPQFHDHPMAVQPGRTRFYIGIPLTVNGVELGVLCAMDGSPRRAGAGEHETMRRFALVAQALLHDRMQEVRLRDVLMELRQHGLQLRRHNRLLHQAARMAQLGAWEIDLQSQKVYWSEIIYRLHDLPVGTPISLAGALKFYPEHERARIQEMMDTTIKGEGPLDFEADFVTARGRHRRVRALAEIETEQGVPVRVLGIVQDVTEGWRMMGRLRKLAHTDSLTGLGNRTALFERLEALRAMPEGHEAALYVLDLDGFQDLNDRHGHQEGDQVLSGVAQRLRRLVAEPGFAARTGSDEFALLLPNPGTLPEIREMAQRMVAALQTRLPGEKSWRPLSVSIGVARWPHDAASPIGLLRQADMALSDGRRQGKARITLFSPSIATQFQQRRAAIDHVQRALAEDRLRPFYQPKLCLTSGRLMGFEALMRVLEPDGTVSGPAQFWPALQEPGTAELIGMRMLAAITRDLANWRLDGLPPTRIGLNVTEADVLSDGLVERVLERLRTCDLPPEALEIEVTETVFLGPQRPAVTHILQRLHDAGLRIALDDFGTGYASLVHLRDFPIHSLKIDKSFIDDVEQEGGSRLIVEMLIQLAHGLGLEVVAEGVESGAQHRLLQRLGCDVGQGHHYGMAMPADAVRALLAAE</sequence>
<dbReference type="Pfam" id="PF00990">
    <property type="entry name" value="GGDEF"/>
    <property type="match status" value="1"/>
</dbReference>
<protein>
    <recommendedName>
        <fullName evidence="6">Diguanylate cyclase</fullName>
    </recommendedName>
</protein>
<dbReference type="Gene3D" id="3.20.20.450">
    <property type="entry name" value="EAL domain"/>
    <property type="match status" value="1"/>
</dbReference>
<dbReference type="Pfam" id="PF01590">
    <property type="entry name" value="GAF"/>
    <property type="match status" value="1"/>
</dbReference>
<dbReference type="SUPFAM" id="SSF141868">
    <property type="entry name" value="EAL domain-like"/>
    <property type="match status" value="1"/>
</dbReference>
<dbReference type="InterPro" id="IPR029016">
    <property type="entry name" value="GAF-like_dom_sf"/>
</dbReference>
<dbReference type="InterPro" id="IPR035965">
    <property type="entry name" value="PAS-like_dom_sf"/>
</dbReference>
<dbReference type="EMBL" id="PDOA01000012">
    <property type="protein sequence ID" value="PWC27637.1"/>
    <property type="molecule type" value="Genomic_DNA"/>
</dbReference>
<dbReference type="Gene3D" id="3.30.450.40">
    <property type="match status" value="1"/>
</dbReference>
<dbReference type="NCBIfam" id="TIGR00254">
    <property type="entry name" value="GGDEF"/>
    <property type="match status" value="1"/>
</dbReference>
<accession>A0A2U1V154</accession>
<keyword evidence="5" id="KW-1185">Reference proteome</keyword>
<comment type="caution">
    <text evidence="4">The sequence shown here is derived from an EMBL/GenBank/DDBJ whole genome shotgun (WGS) entry which is preliminary data.</text>
</comment>
<evidence type="ECO:0000259" key="3">
    <source>
        <dbReference type="PROSITE" id="PS50887"/>
    </source>
</evidence>
<dbReference type="InterPro" id="IPR000160">
    <property type="entry name" value="GGDEF_dom"/>
</dbReference>
<dbReference type="SUPFAM" id="SSF55781">
    <property type="entry name" value="GAF domain-like"/>
    <property type="match status" value="1"/>
</dbReference>
<dbReference type="CDD" id="cd01948">
    <property type="entry name" value="EAL"/>
    <property type="match status" value="1"/>
</dbReference>
<dbReference type="Gene3D" id="3.30.450.20">
    <property type="entry name" value="PAS domain"/>
    <property type="match status" value="1"/>
</dbReference>
<dbReference type="SMART" id="SM00052">
    <property type="entry name" value="EAL"/>
    <property type="match status" value="1"/>
</dbReference>